<evidence type="ECO:0000313" key="1">
    <source>
        <dbReference type="EMBL" id="PKY47097.1"/>
    </source>
</evidence>
<sequence>MINLAKERKYVIQQAKDKVFSMCENLKKEKVTDKQLLYLINMVIIPRIEYHTQLTFLSKQDLSDMIEIVHNATTGGFNTAQTIYGLSGNSAVLF</sequence>
<protein>
    <submittedName>
        <fullName evidence="1">Uncharacterized protein</fullName>
    </submittedName>
</protein>
<comment type="caution">
    <text evidence="1">The sequence shown here is derived from an EMBL/GenBank/DDBJ whole genome shotgun (WGS) entry which is preliminary data.</text>
</comment>
<accession>A0A2I1GKF5</accession>
<reference evidence="1 2" key="1">
    <citation type="submission" date="2015-10" db="EMBL/GenBank/DDBJ databases">
        <title>Genome analyses suggest a sexual origin of heterokaryosis in a supposedly ancient asexual fungus.</title>
        <authorList>
            <person name="Ropars J."/>
            <person name="Sedzielewska K."/>
            <person name="Noel J."/>
            <person name="Charron P."/>
            <person name="Farinelli L."/>
            <person name="Marton T."/>
            <person name="Kruger M."/>
            <person name="Pelin A."/>
            <person name="Brachmann A."/>
            <person name="Corradi N."/>
        </authorList>
    </citation>
    <scope>NUCLEOTIDE SEQUENCE [LARGE SCALE GENOMIC DNA]</scope>
    <source>
        <strain evidence="1 2">A4</strain>
    </source>
</reference>
<dbReference type="EMBL" id="LLXI01000516">
    <property type="protein sequence ID" value="PKY47097.1"/>
    <property type="molecule type" value="Genomic_DNA"/>
</dbReference>
<keyword evidence="2" id="KW-1185">Reference proteome</keyword>
<organism evidence="1 2">
    <name type="scientific">Rhizophagus irregularis</name>
    <dbReference type="NCBI Taxonomy" id="588596"/>
    <lineage>
        <taxon>Eukaryota</taxon>
        <taxon>Fungi</taxon>
        <taxon>Fungi incertae sedis</taxon>
        <taxon>Mucoromycota</taxon>
        <taxon>Glomeromycotina</taxon>
        <taxon>Glomeromycetes</taxon>
        <taxon>Glomerales</taxon>
        <taxon>Glomeraceae</taxon>
        <taxon>Rhizophagus</taxon>
    </lineage>
</organism>
<evidence type="ECO:0000313" key="2">
    <source>
        <dbReference type="Proteomes" id="UP000234323"/>
    </source>
</evidence>
<name>A0A2I1GKF5_9GLOM</name>
<proteinExistence type="predicted"/>
<dbReference type="AlphaFoldDB" id="A0A2I1GKF5"/>
<dbReference type="Proteomes" id="UP000234323">
    <property type="component" value="Unassembled WGS sequence"/>
</dbReference>
<gene>
    <name evidence="1" type="ORF">RhiirA4_462179</name>
</gene>